<evidence type="ECO:0000313" key="3">
    <source>
        <dbReference type="Proteomes" id="UP000664702"/>
    </source>
</evidence>
<dbReference type="InterPro" id="IPR010921">
    <property type="entry name" value="Trp_repressor/repl_initiator"/>
</dbReference>
<dbReference type="AlphaFoldDB" id="A0A939S5T0"/>
<dbReference type="SUPFAM" id="SSF48295">
    <property type="entry name" value="TrpR-like"/>
    <property type="match status" value="1"/>
</dbReference>
<dbReference type="GO" id="GO:0043565">
    <property type="term" value="F:sequence-specific DNA binding"/>
    <property type="evidence" value="ECO:0007669"/>
    <property type="project" value="InterPro"/>
</dbReference>
<protein>
    <submittedName>
        <fullName evidence="1">Uncharacterized protein</fullName>
    </submittedName>
</protein>
<gene>
    <name evidence="2" type="ORF">J4G43_045810</name>
    <name evidence="1" type="ORF">J4G43_47535</name>
</gene>
<organism evidence="1">
    <name type="scientific">Bradyrhizobium barranii subsp. barranii</name>
    <dbReference type="NCBI Taxonomy" id="2823807"/>
    <lineage>
        <taxon>Bacteria</taxon>
        <taxon>Pseudomonadati</taxon>
        <taxon>Pseudomonadota</taxon>
        <taxon>Alphaproteobacteria</taxon>
        <taxon>Hyphomicrobiales</taxon>
        <taxon>Nitrobacteraceae</taxon>
        <taxon>Bradyrhizobium</taxon>
        <taxon>Bradyrhizobium barranii</taxon>
    </lineage>
</organism>
<accession>A0A939S5T0</accession>
<evidence type="ECO:0000313" key="1">
    <source>
        <dbReference type="EMBL" id="MBO1868179.1"/>
    </source>
</evidence>
<name>A0A939S5T0_9BRAD</name>
<dbReference type="RefSeq" id="WP_028153562.1">
    <property type="nucleotide sequence ID" value="NZ_CP086136.1"/>
</dbReference>
<sequence>MPDFCDRDGSSCAAPITATRLGDVLRIEAAPRHGGASRPLLPSQDIRVMLFAEREFRRQRAARGYMKQCDQAFACIVKGYGAQPSVVTRPDRDPELIELRQKMMAFVAVATGATHRQVGLVFKRDHSSVGSACARFAAAVRATISSAQPTSEPDAETDA</sequence>
<dbReference type="KEGG" id="bban:J4G43_045810"/>
<dbReference type="Gene3D" id="1.10.1750.10">
    <property type="match status" value="1"/>
</dbReference>
<proteinExistence type="predicted"/>
<dbReference type="EMBL" id="JAGEMI010000001">
    <property type="protein sequence ID" value="MBO1868179.1"/>
    <property type="molecule type" value="Genomic_DNA"/>
</dbReference>
<evidence type="ECO:0000313" key="2">
    <source>
        <dbReference type="EMBL" id="UEM11697.1"/>
    </source>
</evidence>
<dbReference type="EMBL" id="CP086136">
    <property type="protein sequence ID" value="UEM11697.1"/>
    <property type="molecule type" value="Genomic_DNA"/>
</dbReference>
<reference evidence="1" key="1">
    <citation type="submission" date="2021-03" db="EMBL/GenBank/DDBJ databases">
        <title>Whole Genome Sequence of Bradyrhizobium sp. Strain 144S4.</title>
        <authorList>
            <person name="Bromfield E.S.P."/>
            <person name="Cloutier S."/>
        </authorList>
    </citation>
    <scope>NUCLEOTIDE SEQUENCE [LARGE SCALE GENOMIC DNA]</scope>
    <source>
        <strain evidence="1">144S4</strain>
    </source>
</reference>
<reference evidence="2 3" key="2">
    <citation type="journal article" date="2022" name="Int. J. Syst. Evol. Microbiol.">
        <title>Strains of Bradyrhizobium barranii sp. nov. associated with legumes native to Canada are symbionts of soybeans and belong to different subspecies (subsp. barranii subsp. nov. and subsp. apii subsp. nov.) and symbiovars (sv. glycinearum and sv. septentrionale).</title>
        <authorList>
            <person name="Bromfield E.S.P."/>
            <person name="Cloutier S."/>
            <person name="Wasai-Hara S."/>
            <person name="Minamisawa K."/>
        </authorList>
    </citation>
    <scope>NUCLEOTIDE SEQUENCE [LARGE SCALE GENOMIC DNA]</scope>
    <source>
        <strain evidence="2 3">144S4</strain>
    </source>
</reference>
<dbReference type="Proteomes" id="UP000664702">
    <property type="component" value="Chromosome"/>
</dbReference>